<dbReference type="InterPro" id="IPR000467">
    <property type="entry name" value="G_patch_dom"/>
</dbReference>
<feature type="region of interest" description="Disordered" evidence="1">
    <location>
        <begin position="159"/>
        <end position="187"/>
    </location>
</feature>
<feature type="region of interest" description="Disordered" evidence="1">
    <location>
        <begin position="1"/>
        <end position="102"/>
    </location>
</feature>
<organism evidence="3 4">
    <name type="scientific">Diplogelasinospora grovesii</name>
    <dbReference type="NCBI Taxonomy" id="303347"/>
    <lineage>
        <taxon>Eukaryota</taxon>
        <taxon>Fungi</taxon>
        <taxon>Dikarya</taxon>
        <taxon>Ascomycota</taxon>
        <taxon>Pezizomycotina</taxon>
        <taxon>Sordariomycetes</taxon>
        <taxon>Sordariomycetidae</taxon>
        <taxon>Sordariales</taxon>
        <taxon>Diplogelasinosporaceae</taxon>
        <taxon>Diplogelasinospora</taxon>
    </lineage>
</organism>
<comment type="caution">
    <text evidence="3">The sequence shown here is derived from an EMBL/GenBank/DDBJ whole genome shotgun (WGS) entry which is preliminary data.</text>
</comment>
<name>A0AAN6S0L9_9PEZI</name>
<feature type="region of interest" description="Disordered" evidence="1">
    <location>
        <begin position="220"/>
        <end position="254"/>
    </location>
</feature>
<dbReference type="PANTHER" id="PTHR21032:SF0">
    <property type="entry name" value="G PATCH DOMAIN-CONTAINING PROTEIN 11"/>
    <property type="match status" value="1"/>
</dbReference>
<gene>
    <name evidence="3" type="ORF">QBC46DRAFT_420355</name>
</gene>
<dbReference type="Pfam" id="PF13821">
    <property type="entry name" value="DUF4187"/>
    <property type="match status" value="1"/>
</dbReference>
<accession>A0AAN6S0L9</accession>
<proteinExistence type="predicted"/>
<feature type="compositionally biased region" description="Low complexity" evidence="1">
    <location>
        <begin position="224"/>
        <end position="235"/>
    </location>
</feature>
<protein>
    <submittedName>
        <fullName evidence="3">Coiled-coil domain-containing protein 75</fullName>
    </submittedName>
</protein>
<sequence>MKPYSEAIARLNSSDAKTPGGTSLDNGDSDSEDDYMKMSFTDTPTTAPELSYKQSLRKRREAEARGRVKSKAELAAEERERREAALSKPFYSTDTADKTKSGSKGFAMLAKMGFKGGALGPSSHNDKADVGGSGSGTTQPQRLVEPIRLEIKDGREGIGLESERKRKLREASEASAHAVKKAKVGENEYRDRIRQEREDARLERQVIAAQKVAEGLYEDHTKQAAHAAHAARSSAPTRTEQTAGPPMPSTTPLLSSIPVVFRGLVRTREMEERDRRMRLSLAEGLGAEEEDEDDKMALGKGSQLQQYIDDDLDLDKDDQELDDFNVLPPGERLNKLLIYMRTTFNYCFWCKSKFDDDKMGDCPGISEEDHD</sequence>
<evidence type="ECO:0000256" key="1">
    <source>
        <dbReference type="SAM" id="MobiDB-lite"/>
    </source>
</evidence>
<feature type="domain" description="G-patch" evidence="2">
    <location>
        <begin position="101"/>
        <end position="163"/>
    </location>
</feature>
<dbReference type="InterPro" id="IPR025239">
    <property type="entry name" value="DUF4187"/>
</dbReference>
<feature type="compositionally biased region" description="Polar residues" evidence="1">
    <location>
        <begin position="40"/>
        <end position="54"/>
    </location>
</feature>
<evidence type="ECO:0000313" key="3">
    <source>
        <dbReference type="EMBL" id="KAK3936064.1"/>
    </source>
</evidence>
<feature type="compositionally biased region" description="Basic and acidic residues" evidence="1">
    <location>
        <begin position="60"/>
        <end position="85"/>
    </location>
</feature>
<dbReference type="SMART" id="SM01173">
    <property type="entry name" value="DUF4187"/>
    <property type="match status" value="1"/>
</dbReference>
<dbReference type="SMART" id="SM00443">
    <property type="entry name" value="G_patch"/>
    <property type="match status" value="1"/>
</dbReference>
<feature type="region of interest" description="Disordered" evidence="1">
    <location>
        <begin position="115"/>
        <end position="145"/>
    </location>
</feature>
<feature type="compositionally biased region" description="Basic and acidic residues" evidence="1">
    <location>
        <begin position="159"/>
        <end position="172"/>
    </location>
</feature>
<evidence type="ECO:0000259" key="2">
    <source>
        <dbReference type="PROSITE" id="PS50174"/>
    </source>
</evidence>
<dbReference type="GO" id="GO:0000776">
    <property type="term" value="C:kinetochore"/>
    <property type="evidence" value="ECO:0007669"/>
    <property type="project" value="TreeGrafter"/>
</dbReference>
<dbReference type="GO" id="GO:0003676">
    <property type="term" value="F:nucleic acid binding"/>
    <property type="evidence" value="ECO:0007669"/>
    <property type="project" value="InterPro"/>
</dbReference>
<reference evidence="4" key="1">
    <citation type="journal article" date="2023" name="Mol. Phylogenet. Evol.">
        <title>Genome-scale phylogeny and comparative genomics of the fungal order Sordariales.</title>
        <authorList>
            <person name="Hensen N."/>
            <person name="Bonometti L."/>
            <person name="Westerberg I."/>
            <person name="Brannstrom I.O."/>
            <person name="Guillou S."/>
            <person name="Cros-Aarteil S."/>
            <person name="Calhoun S."/>
            <person name="Haridas S."/>
            <person name="Kuo A."/>
            <person name="Mondo S."/>
            <person name="Pangilinan J."/>
            <person name="Riley R."/>
            <person name="LaButti K."/>
            <person name="Andreopoulos B."/>
            <person name="Lipzen A."/>
            <person name="Chen C."/>
            <person name="Yan M."/>
            <person name="Daum C."/>
            <person name="Ng V."/>
            <person name="Clum A."/>
            <person name="Steindorff A."/>
            <person name="Ohm R.A."/>
            <person name="Martin F."/>
            <person name="Silar P."/>
            <person name="Natvig D.O."/>
            <person name="Lalanne C."/>
            <person name="Gautier V."/>
            <person name="Ament-Velasquez S.L."/>
            <person name="Kruys A."/>
            <person name="Hutchinson M.I."/>
            <person name="Powell A.J."/>
            <person name="Barry K."/>
            <person name="Miller A.N."/>
            <person name="Grigoriev I.V."/>
            <person name="Debuchy R."/>
            <person name="Gladieux P."/>
            <person name="Hiltunen Thoren M."/>
            <person name="Johannesson H."/>
        </authorList>
    </citation>
    <scope>NUCLEOTIDE SEQUENCE [LARGE SCALE GENOMIC DNA]</scope>
    <source>
        <strain evidence="4">CBS 340.73</strain>
    </source>
</reference>
<keyword evidence="4" id="KW-1185">Reference proteome</keyword>
<dbReference type="PROSITE" id="PS50174">
    <property type="entry name" value="G_PATCH"/>
    <property type="match status" value="1"/>
</dbReference>
<dbReference type="Proteomes" id="UP001303473">
    <property type="component" value="Unassembled WGS sequence"/>
</dbReference>
<dbReference type="EMBL" id="MU853895">
    <property type="protein sequence ID" value="KAK3936064.1"/>
    <property type="molecule type" value="Genomic_DNA"/>
</dbReference>
<evidence type="ECO:0000313" key="4">
    <source>
        <dbReference type="Proteomes" id="UP001303473"/>
    </source>
</evidence>
<feature type="compositionally biased region" description="Polar residues" evidence="1">
    <location>
        <begin position="11"/>
        <end position="26"/>
    </location>
</feature>
<dbReference type="InterPro" id="IPR039249">
    <property type="entry name" value="GPATCH11"/>
</dbReference>
<dbReference type="AlphaFoldDB" id="A0AAN6S0L9"/>
<dbReference type="PANTHER" id="PTHR21032">
    <property type="entry name" value="G PATCH DOMAIN-CONTAINING PROTEIN 11"/>
    <property type="match status" value="1"/>
</dbReference>